<protein>
    <submittedName>
        <fullName evidence="2">Uncharacterized protein</fullName>
    </submittedName>
</protein>
<evidence type="ECO:0000256" key="1">
    <source>
        <dbReference type="SAM" id="MobiDB-lite"/>
    </source>
</evidence>
<name>A0A3C1KLR2_9GAMM</name>
<reference evidence="2 3" key="1">
    <citation type="journal article" date="2018" name="Nat. Biotechnol.">
        <title>A standardized bacterial taxonomy based on genome phylogeny substantially revises the tree of life.</title>
        <authorList>
            <person name="Parks D.H."/>
            <person name="Chuvochina M."/>
            <person name="Waite D.W."/>
            <person name="Rinke C."/>
            <person name="Skarshewski A."/>
            <person name="Chaumeil P.A."/>
            <person name="Hugenholtz P."/>
        </authorList>
    </citation>
    <scope>NUCLEOTIDE SEQUENCE [LARGE SCALE GENOMIC DNA]</scope>
    <source>
        <strain evidence="2">UBA9158</strain>
    </source>
</reference>
<sequence>MATQQLELDLINENSIGVGSGEIVFLRGAFMGKLAEGFFQKEDSNYEDALQKTLSALLPLLGDLYGRQFSVDRVIDLPAQKKLVRFHQIIEGASLPTSNIFANNEGEIESVSLYSIDPKTAKSDFEEKLPDTELSRLFKFYASKYFESLGAQLVVDEKVATGPVLRYLDIETSSGLQYRYVADFFYDGYVFVLDAISGELLKEGFMGAAGHDCSRERTNPLENLELPGFCGHHNSIGQRARGAMCPERRNPEKFAVSTNSSRPVKVSTKSG</sequence>
<proteinExistence type="predicted"/>
<dbReference type="Proteomes" id="UP000259273">
    <property type="component" value="Unassembled WGS sequence"/>
</dbReference>
<comment type="caution">
    <text evidence="2">The sequence shown here is derived from an EMBL/GenBank/DDBJ whole genome shotgun (WGS) entry which is preliminary data.</text>
</comment>
<evidence type="ECO:0000313" key="2">
    <source>
        <dbReference type="EMBL" id="HAN27304.1"/>
    </source>
</evidence>
<gene>
    <name evidence="2" type="ORF">DCP75_06220</name>
</gene>
<feature type="compositionally biased region" description="Polar residues" evidence="1">
    <location>
        <begin position="256"/>
        <end position="271"/>
    </location>
</feature>
<feature type="region of interest" description="Disordered" evidence="1">
    <location>
        <begin position="249"/>
        <end position="271"/>
    </location>
</feature>
<accession>A0A3C1KLR2</accession>
<dbReference type="EMBL" id="DMND01000085">
    <property type="protein sequence ID" value="HAN27304.1"/>
    <property type="molecule type" value="Genomic_DNA"/>
</dbReference>
<evidence type="ECO:0000313" key="3">
    <source>
        <dbReference type="Proteomes" id="UP000259273"/>
    </source>
</evidence>
<organism evidence="2 3">
    <name type="scientific">Haliea salexigens</name>
    <dbReference type="NCBI Taxonomy" id="287487"/>
    <lineage>
        <taxon>Bacteria</taxon>
        <taxon>Pseudomonadati</taxon>
        <taxon>Pseudomonadota</taxon>
        <taxon>Gammaproteobacteria</taxon>
        <taxon>Cellvibrionales</taxon>
        <taxon>Halieaceae</taxon>
        <taxon>Haliea</taxon>
    </lineage>
</organism>
<dbReference type="AlphaFoldDB" id="A0A3C1KLR2"/>